<dbReference type="RefSeq" id="WP_006345552.1">
    <property type="nucleotide sequence ID" value="NZ_CP029159.1"/>
</dbReference>
<accession>I2N993</accession>
<evidence type="ECO:0000313" key="1">
    <source>
        <dbReference type="EMBL" id="QKM66607.1"/>
    </source>
</evidence>
<proteinExistence type="predicted"/>
<keyword evidence="2" id="KW-1185">Reference proteome</keyword>
<gene>
    <name evidence="1" type="ORF">STSU_004975</name>
</gene>
<name>I2N993_STRT9</name>
<dbReference type="AlphaFoldDB" id="I2N993"/>
<evidence type="ECO:0000313" key="2">
    <source>
        <dbReference type="Proteomes" id="UP000005940"/>
    </source>
</evidence>
<organism evidence="1 2">
    <name type="scientific">Streptomyces tsukubensis (strain DSM 42081 / NBRC 108919 / NRRL 18488 / 9993)</name>
    <dbReference type="NCBI Taxonomy" id="1114943"/>
    <lineage>
        <taxon>Bacteria</taxon>
        <taxon>Bacillati</taxon>
        <taxon>Actinomycetota</taxon>
        <taxon>Actinomycetes</taxon>
        <taxon>Kitasatosporales</taxon>
        <taxon>Streptomycetaceae</taxon>
        <taxon>Streptomyces</taxon>
    </lineage>
</organism>
<sequence length="141" mass="14310">MTATALLAGLARTENTTAMLRRFLAADAVVTGANGLVYVAASGPVGRLLGVDSGLLLGLGIFLVAYAVGVALIGSRPQPAPAAVKAVVDANIVWAVVSLLSVVLWFDPTAAGAVWIPMQAMTVAGFAAVQWSALRSGVAHR</sequence>
<dbReference type="EMBL" id="CP029159">
    <property type="protein sequence ID" value="QKM66607.1"/>
    <property type="molecule type" value="Genomic_DNA"/>
</dbReference>
<reference evidence="1 2" key="1">
    <citation type="journal article" date="2012" name="J. Bacteriol.">
        <title>Draft genome of Streptomyces tsukubaensis NRRL 18488, the producer of the clinically important immunosuppressant tacrolimus (FK506).</title>
        <authorList>
            <person name="Barreiro C."/>
            <person name="Prieto C."/>
            <person name="Sola-Landa A."/>
            <person name="Solera E."/>
            <person name="Martinez-Castro M."/>
            <person name="Perez-Redondo R."/>
            <person name="Garcia-Estrada C."/>
            <person name="Aparicio J.F."/>
            <person name="Fernandez-Martinez L.T."/>
            <person name="Santos-Aberturas J."/>
            <person name="Salehi-Najafabadi Z."/>
            <person name="Rodriguez-Garcia A."/>
            <person name="Tauch A."/>
            <person name="Martin J.F."/>
        </authorList>
    </citation>
    <scope>NUCLEOTIDE SEQUENCE [LARGE SCALE GENOMIC DNA]</scope>
    <source>
        <strain evidence="2">DSM 42081 / NBRC 108919 / NRRL 18488 / 9993</strain>
    </source>
</reference>
<protein>
    <submittedName>
        <fullName evidence="1">Uncharacterized protein</fullName>
    </submittedName>
</protein>
<dbReference type="Proteomes" id="UP000005940">
    <property type="component" value="Chromosome"/>
</dbReference>